<dbReference type="SUPFAM" id="SSF56672">
    <property type="entry name" value="DNA/RNA polymerases"/>
    <property type="match status" value="1"/>
</dbReference>
<evidence type="ECO:0000313" key="1">
    <source>
        <dbReference type="EMBL" id="KAA6386531.1"/>
    </source>
</evidence>
<reference evidence="1 2" key="1">
    <citation type="submission" date="2019-03" db="EMBL/GenBank/DDBJ databases">
        <title>Single cell metagenomics reveals metabolic interactions within the superorganism composed of flagellate Streblomastix strix and complex community of Bacteroidetes bacteria on its surface.</title>
        <authorList>
            <person name="Treitli S.C."/>
            <person name="Kolisko M."/>
            <person name="Husnik F."/>
            <person name="Keeling P."/>
            <person name="Hampl V."/>
        </authorList>
    </citation>
    <scope>NUCLEOTIDE SEQUENCE [LARGE SCALE GENOMIC DNA]</scope>
    <source>
        <strain evidence="1">ST1C</strain>
    </source>
</reference>
<dbReference type="Gene3D" id="3.30.70.270">
    <property type="match status" value="1"/>
</dbReference>
<comment type="caution">
    <text evidence="1">The sequence shown here is derived from an EMBL/GenBank/DDBJ whole genome shotgun (WGS) entry which is preliminary data.</text>
</comment>
<keyword evidence="1" id="KW-0548">Nucleotidyltransferase</keyword>
<dbReference type="AlphaFoldDB" id="A0A5J4VUZ9"/>
<dbReference type="InterPro" id="IPR043502">
    <property type="entry name" value="DNA/RNA_pol_sf"/>
</dbReference>
<keyword evidence="1" id="KW-0808">Transferase</keyword>
<dbReference type="GO" id="GO:0003964">
    <property type="term" value="F:RNA-directed DNA polymerase activity"/>
    <property type="evidence" value="ECO:0007669"/>
    <property type="project" value="UniProtKB-KW"/>
</dbReference>
<proteinExistence type="predicted"/>
<evidence type="ECO:0000313" key="2">
    <source>
        <dbReference type="Proteomes" id="UP000324800"/>
    </source>
</evidence>
<accession>A0A5J4VUZ9</accession>
<dbReference type="PANTHER" id="PTHR33050:SF7">
    <property type="entry name" value="RIBONUCLEASE H"/>
    <property type="match status" value="1"/>
</dbReference>
<name>A0A5J4VUZ9_9EUKA</name>
<keyword evidence="1" id="KW-0695">RNA-directed DNA polymerase</keyword>
<dbReference type="InterPro" id="IPR043128">
    <property type="entry name" value="Rev_trsase/Diguanyl_cyclase"/>
</dbReference>
<dbReference type="EMBL" id="SNRW01004765">
    <property type="protein sequence ID" value="KAA6386531.1"/>
    <property type="molecule type" value="Genomic_DNA"/>
</dbReference>
<dbReference type="PANTHER" id="PTHR33050">
    <property type="entry name" value="REVERSE TRANSCRIPTASE DOMAIN-CONTAINING PROTEIN"/>
    <property type="match status" value="1"/>
</dbReference>
<dbReference type="InterPro" id="IPR052055">
    <property type="entry name" value="Hepadnavirus_pol/RT"/>
</dbReference>
<gene>
    <name evidence="1" type="ORF">EZS28_017946</name>
</gene>
<dbReference type="Proteomes" id="UP000324800">
    <property type="component" value="Unassembled WGS sequence"/>
</dbReference>
<dbReference type="CDD" id="cd09275">
    <property type="entry name" value="RNase_HI_RT_DIRS1"/>
    <property type="match status" value="1"/>
</dbReference>
<sequence>MIQGKGISKIVAKLINIFRPSFNGEDFKNVANITLRGDWATVLDIGSAYNHIKVSEELQKYPTFTFAKQTYAYVDMSFEGIRMMVYFDDILILAQNPNQLILQTQRAKQLLESLGWIISPESMLNPQQQVQYIGWIWNLTNLTVVMPEDRRKKMIGHLFKQNKQSQRRYTVKIRNLARLIARAHQGWNGVVQLTPKLKKDLSWQLSKERKNKPQTFEVISPQALIVIDVSRRGCEATLLLNSNNIEFKSGGIWKKSWILKSSNQRELAAGFCAVRRFEKQLMQEQIHSVHLQTDNTTTSYNVNRANSSRTLAHLADAILQTMEQINIQIRSTYIPGAANKTADSLSRLNRAGDYSLGRKPASGACMMMKFKPTIDLFVSRKNRLTKEYCTFNQDKKAAARNTFSISWAREQPIIHSPIPLISRCLKRVIQERIQALIIISKLEGQYQQPLPQQMTVRSLNLGQTDQILKNGTISNRRGWESPPGELLASLISGKKEENKEKTCSEKQ</sequence>
<protein>
    <submittedName>
        <fullName evidence="1">Putative reverse transcriptase</fullName>
    </submittedName>
</protein>
<organism evidence="1 2">
    <name type="scientific">Streblomastix strix</name>
    <dbReference type="NCBI Taxonomy" id="222440"/>
    <lineage>
        <taxon>Eukaryota</taxon>
        <taxon>Metamonada</taxon>
        <taxon>Preaxostyla</taxon>
        <taxon>Oxymonadida</taxon>
        <taxon>Streblomastigidae</taxon>
        <taxon>Streblomastix</taxon>
    </lineage>
</organism>